<evidence type="ECO:0000313" key="2">
    <source>
        <dbReference type="Proteomes" id="UP001144978"/>
    </source>
</evidence>
<reference evidence="1" key="1">
    <citation type="submission" date="2022-08" db="EMBL/GenBank/DDBJ databases">
        <title>Genome Sequence of Pycnoporus sanguineus.</title>
        <authorList>
            <person name="Buettner E."/>
        </authorList>
    </citation>
    <scope>NUCLEOTIDE SEQUENCE</scope>
    <source>
        <strain evidence="1">CG-C14</strain>
    </source>
</reference>
<keyword evidence="2" id="KW-1185">Reference proteome</keyword>
<sequence length="453" mass="50296">MQQKRNPAVSFTLSSLVLASSPFEMPHLKRDPYPTESEHLLHSRESFELEARDDIGQIARSRADKPEWAKASPNGQTIVSWMVVLLVVVAATDLAALFYMSRIMSEVYADVGTAGLEYANPYHGLAELYSSGAVEPPRIAPLLNTPRVVAQVFSDQPAQLAPIGEHDLFNKAFGTFSPHEKHLYVAENTITIAQFRTVDFGMEECSLVFRLPGSGDRIESKEPFQFNPLSVFDVYRLDAPAPLDIRKLSYHTRPPVQEKVATVSPRPGEETLVSRFPCPWSTLHTFEVVCSKGSDCLVDVWSSQNTTWGPTHRPSLAPWDVFDLVRRHRSAVIPASLTVVCLKGIMMEAMQRRSPKKGPAGEGPLDVPISAIQLNSYALLHRAELTRARTGDRRTRDTLADSWAVALLTPTSISYMSAKRVVLQSHGLHLLTTTRSSTMTTPPECPFPRPDVL</sequence>
<protein>
    <submittedName>
        <fullName evidence="1">Uncharacterized protein</fullName>
    </submittedName>
</protein>
<gene>
    <name evidence="1" type="ORF">NUW54_g9194</name>
</gene>
<dbReference type="Proteomes" id="UP001144978">
    <property type="component" value="Unassembled WGS sequence"/>
</dbReference>
<accession>A0ACC1P9H8</accession>
<evidence type="ECO:0000313" key="1">
    <source>
        <dbReference type="EMBL" id="KAJ2988182.1"/>
    </source>
</evidence>
<name>A0ACC1P9H8_9APHY</name>
<organism evidence="1 2">
    <name type="scientific">Trametes sanguinea</name>
    <dbReference type="NCBI Taxonomy" id="158606"/>
    <lineage>
        <taxon>Eukaryota</taxon>
        <taxon>Fungi</taxon>
        <taxon>Dikarya</taxon>
        <taxon>Basidiomycota</taxon>
        <taxon>Agaricomycotina</taxon>
        <taxon>Agaricomycetes</taxon>
        <taxon>Polyporales</taxon>
        <taxon>Polyporaceae</taxon>
        <taxon>Trametes</taxon>
    </lineage>
</organism>
<proteinExistence type="predicted"/>
<comment type="caution">
    <text evidence="1">The sequence shown here is derived from an EMBL/GenBank/DDBJ whole genome shotgun (WGS) entry which is preliminary data.</text>
</comment>
<dbReference type="EMBL" id="JANSHE010003011">
    <property type="protein sequence ID" value="KAJ2988182.1"/>
    <property type="molecule type" value="Genomic_DNA"/>
</dbReference>